<name>A0ABY0LGG8_9FLAO</name>
<feature type="signal peptide" evidence="1">
    <location>
        <begin position="1"/>
        <end position="18"/>
    </location>
</feature>
<proteinExistence type="predicted"/>
<protein>
    <submittedName>
        <fullName evidence="2">Uncharacterized protein</fullName>
    </submittedName>
</protein>
<dbReference type="RefSeq" id="WP_139159174.1">
    <property type="nucleotide sequence ID" value="NZ_FMVC01000002.1"/>
</dbReference>
<dbReference type="EMBL" id="FMVC01000002">
    <property type="protein sequence ID" value="SCY14966.1"/>
    <property type="molecule type" value="Genomic_DNA"/>
</dbReference>
<organism evidence="2 3">
    <name type="scientific">Flavobacterium anhuiense</name>
    <dbReference type="NCBI Taxonomy" id="459526"/>
    <lineage>
        <taxon>Bacteria</taxon>
        <taxon>Pseudomonadati</taxon>
        <taxon>Bacteroidota</taxon>
        <taxon>Flavobacteriia</taxon>
        <taxon>Flavobacteriales</taxon>
        <taxon>Flavobacteriaceae</taxon>
        <taxon>Flavobacterium</taxon>
    </lineage>
</organism>
<keyword evidence="3" id="KW-1185">Reference proteome</keyword>
<keyword evidence="1" id="KW-0732">Signal</keyword>
<reference evidence="2 3" key="1">
    <citation type="submission" date="2016-10" db="EMBL/GenBank/DDBJ databases">
        <authorList>
            <person name="Varghese N."/>
            <person name="Submissions S."/>
        </authorList>
    </citation>
    <scope>NUCLEOTIDE SEQUENCE [LARGE SCALE GENOMIC DNA]</scope>
    <source>
        <strain evidence="2 3">CGMCC 1.6859</strain>
    </source>
</reference>
<accession>A0ABY0LGG8</accession>
<gene>
    <name evidence="2" type="ORF">SAMN02927916_1277</name>
</gene>
<evidence type="ECO:0000313" key="3">
    <source>
        <dbReference type="Proteomes" id="UP000199307"/>
    </source>
</evidence>
<evidence type="ECO:0000313" key="2">
    <source>
        <dbReference type="EMBL" id="SCY14966.1"/>
    </source>
</evidence>
<evidence type="ECO:0000256" key="1">
    <source>
        <dbReference type="SAM" id="SignalP"/>
    </source>
</evidence>
<feature type="chain" id="PRO_5045895565" evidence="1">
    <location>
        <begin position="19"/>
        <end position="364"/>
    </location>
</feature>
<sequence length="364" mass="39018">MKKFICILLILTFQLDFAQNTFPFPENNNVGIGTVNPISKLTISGSLTINGGLNNTISRPLVAATTLANGEIRGYSNAGNGADDGFLRLSAGGGTNPIKSFIDLSGYSTIPDMMGNIVFGTYGAERMRIVSNGNVGIGTTSPFGKLDVVGSKTSTYTSSLNSPTYDFLRIANIHGAGGSDQYSALALSVSGNTGANNAYVNLAVIQPVAGNSNSEFALAVRQPSGVMNEVIRAKSDGKIGIGTSNPISKLTVAGDIHSREVRVSVDAGADFVFEHNYNLPSLDAVTKYIKENKHLPEIASADEMKKEGINLSEMNIKLLQKIEELTLYVIEQSKEIKALKKENESFKTLLEKFSKIENHLKNKK</sequence>
<comment type="caution">
    <text evidence="2">The sequence shown here is derived from an EMBL/GenBank/DDBJ whole genome shotgun (WGS) entry which is preliminary data.</text>
</comment>
<dbReference type="Proteomes" id="UP000199307">
    <property type="component" value="Unassembled WGS sequence"/>
</dbReference>